<accession>A0A0C1RNX6</accession>
<dbReference type="SUPFAM" id="SSF47090">
    <property type="entry name" value="PGBD-like"/>
    <property type="match status" value="2"/>
</dbReference>
<proteinExistence type="predicted"/>
<evidence type="ECO:0000259" key="1">
    <source>
        <dbReference type="Pfam" id="PF01471"/>
    </source>
</evidence>
<feature type="domain" description="Peptidoglycan binding-like" evidence="1">
    <location>
        <begin position="20"/>
        <end position="80"/>
    </location>
</feature>
<reference evidence="2" key="2">
    <citation type="submission" date="2019-11" db="EMBL/GenBank/DDBJ databases">
        <title>Improved Assembly of Tolypothrix boutellei genome.</title>
        <authorList>
            <person name="Sarangi A.N."/>
            <person name="Mukherjee M."/>
            <person name="Ghosh S."/>
            <person name="Singh D."/>
            <person name="Das A."/>
            <person name="Kant S."/>
            <person name="Prusty A."/>
            <person name="Tripathy S."/>
        </authorList>
    </citation>
    <scope>NUCLEOTIDE SEQUENCE</scope>
    <source>
        <strain evidence="2">VB521301</strain>
    </source>
</reference>
<organism evidence="3">
    <name type="scientific">Tolypothrix bouteillei VB521301</name>
    <dbReference type="NCBI Taxonomy" id="1479485"/>
    <lineage>
        <taxon>Bacteria</taxon>
        <taxon>Bacillati</taxon>
        <taxon>Cyanobacteriota</taxon>
        <taxon>Cyanophyceae</taxon>
        <taxon>Nostocales</taxon>
        <taxon>Tolypothrichaceae</taxon>
        <taxon>Tolypothrix</taxon>
    </lineage>
</organism>
<dbReference type="InterPro" id="IPR036365">
    <property type="entry name" value="PGBD-like_sf"/>
</dbReference>
<dbReference type="OrthoDB" id="511527at2"/>
<dbReference type="InterPro" id="IPR052905">
    <property type="entry name" value="LD-transpeptidase_YkuD-like"/>
</dbReference>
<reference evidence="3" key="1">
    <citation type="journal article" date="2015" name="Genome Announc.">
        <title>Draft Genome Sequence of Tolypothrix boutellei Strain VB521301.</title>
        <authorList>
            <person name="Chandrababunaidu M.M."/>
            <person name="Singh D."/>
            <person name="Sen D."/>
            <person name="Bhan S."/>
            <person name="Das S."/>
            <person name="Gupta A."/>
            <person name="Adhikary S.P."/>
            <person name="Tripathy S."/>
        </authorList>
    </citation>
    <scope>NUCLEOTIDE SEQUENCE</scope>
    <source>
        <strain evidence="3">VB521301</strain>
    </source>
</reference>
<evidence type="ECO:0000313" key="3">
    <source>
        <dbReference type="EMBL" id="KIE13735.1"/>
    </source>
</evidence>
<dbReference type="RefSeq" id="WP_038080468.1">
    <property type="nucleotide sequence ID" value="NZ_JHEG04000001.1"/>
</dbReference>
<dbReference type="Proteomes" id="UP000029738">
    <property type="component" value="Unassembled WGS sequence"/>
</dbReference>
<dbReference type="PANTHER" id="PTHR41533:SF1">
    <property type="entry name" value="L,D-TRANSPEPTIDASE YCBB-RELATED"/>
    <property type="match status" value="1"/>
</dbReference>
<evidence type="ECO:0000313" key="4">
    <source>
        <dbReference type="Proteomes" id="UP000029738"/>
    </source>
</evidence>
<dbReference type="InterPro" id="IPR036366">
    <property type="entry name" value="PGBDSf"/>
</dbReference>
<name>A0A0C1RNX6_9CYAN</name>
<dbReference type="PANTHER" id="PTHR41533">
    <property type="entry name" value="L,D-TRANSPEPTIDASE HI_1667-RELATED"/>
    <property type="match status" value="1"/>
</dbReference>
<dbReference type="Pfam" id="PF01471">
    <property type="entry name" value="PG_binding_1"/>
    <property type="match status" value="2"/>
</dbReference>
<feature type="domain" description="Peptidoglycan binding-like" evidence="1">
    <location>
        <begin position="97"/>
        <end position="152"/>
    </location>
</feature>
<gene>
    <name evidence="3" type="ORF">DA73_0202345</name>
    <name evidence="2" type="ORF">DA73_0400000940</name>
</gene>
<dbReference type="InterPro" id="IPR002477">
    <property type="entry name" value="Peptidoglycan-bd-like"/>
</dbReference>
<sequence>MKNPICSVDNKPVLQVGSAGSAVRALKDLLLSSEIADAGVAGFNVDDSFSSKTQTVVKNFQCQVFLTADGIVGPKTWKALCADSPVDLPTLRRGSVGELVTQVQRRLDANGYKLGAVDGNFGPRTEVAIKAFQSDNNLLADGIVGLKTWNALSRLRGVC</sequence>
<comment type="caution">
    <text evidence="3">The sequence shown here is derived from an EMBL/GenBank/DDBJ whole genome shotgun (WGS) entry which is preliminary data.</text>
</comment>
<protein>
    <submittedName>
        <fullName evidence="2">Peptidoglycan-binding protein</fullName>
    </submittedName>
</protein>
<evidence type="ECO:0000313" key="2">
    <source>
        <dbReference type="EMBL" id="KAF3884217.1"/>
    </source>
</evidence>
<dbReference type="EMBL" id="JHEG02000012">
    <property type="protein sequence ID" value="KIE13735.1"/>
    <property type="molecule type" value="Genomic_DNA"/>
</dbReference>
<dbReference type="AlphaFoldDB" id="A0A0C1RNX6"/>
<dbReference type="EMBL" id="JHEG04000001">
    <property type="protein sequence ID" value="KAF3884217.1"/>
    <property type="molecule type" value="Genomic_DNA"/>
</dbReference>
<keyword evidence="4" id="KW-1185">Reference proteome</keyword>
<dbReference type="Gene3D" id="1.10.101.10">
    <property type="entry name" value="PGBD-like superfamily/PGBD"/>
    <property type="match status" value="2"/>
</dbReference>